<protein>
    <submittedName>
        <fullName evidence="1">Uncharacterized protein</fullName>
    </submittedName>
</protein>
<comment type="caution">
    <text evidence="1">The sequence shown here is derived from an EMBL/GenBank/DDBJ whole genome shotgun (WGS) entry which is preliminary data.</text>
</comment>
<dbReference type="Proteomes" id="UP000076962">
    <property type="component" value="Unassembled WGS sequence"/>
</dbReference>
<proteinExistence type="predicted"/>
<feature type="non-terminal residue" evidence="1">
    <location>
        <position position="1"/>
    </location>
</feature>
<gene>
    <name evidence="1" type="ORF">THIOM_003026</name>
</gene>
<dbReference type="AlphaFoldDB" id="A0A176RZI6"/>
<reference evidence="1 2" key="1">
    <citation type="submission" date="2016-05" db="EMBL/GenBank/DDBJ databases">
        <title>Single-cell genome of chain-forming Candidatus Thiomargarita nelsonii and comparison to other large sulfur-oxidizing bacteria.</title>
        <authorList>
            <person name="Winkel M."/>
            <person name="Salman V."/>
            <person name="Woyke T."/>
            <person name="Schulz-Vogt H."/>
            <person name="Richter M."/>
            <person name="Flood B."/>
            <person name="Bailey J."/>
            <person name="Amann R."/>
            <person name="Mussmann M."/>
        </authorList>
    </citation>
    <scope>NUCLEOTIDE SEQUENCE [LARGE SCALE GENOMIC DNA]</scope>
    <source>
        <strain evidence="1 2">THI036</strain>
    </source>
</reference>
<accession>A0A176RZI6</accession>
<keyword evidence="2" id="KW-1185">Reference proteome</keyword>
<evidence type="ECO:0000313" key="1">
    <source>
        <dbReference type="EMBL" id="OAD21212.1"/>
    </source>
</evidence>
<organism evidence="1 2">
    <name type="scientific">Candidatus Thiomargarita nelsonii</name>
    <dbReference type="NCBI Taxonomy" id="1003181"/>
    <lineage>
        <taxon>Bacteria</taxon>
        <taxon>Pseudomonadati</taxon>
        <taxon>Pseudomonadota</taxon>
        <taxon>Gammaproteobacteria</taxon>
        <taxon>Thiotrichales</taxon>
        <taxon>Thiotrichaceae</taxon>
        <taxon>Thiomargarita</taxon>
    </lineage>
</organism>
<evidence type="ECO:0000313" key="2">
    <source>
        <dbReference type="Proteomes" id="UP000076962"/>
    </source>
</evidence>
<sequence length="52" mass="5964">RHKGWERYAVDMIILLFIFSRSHALRGNACLDALRRVGGNALEIVHDSENNK</sequence>
<dbReference type="EMBL" id="LUTY01001792">
    <property type="protein sequence ID" value="OAD21212.1"/>
    <property type="molecule type" value="Genomic_DNA"/>
</dbReference>
<name>A0A176RZI6_9GAMM</name>